<evidence type="ECO:0008006" key="4">
    <source>
        <dbReference type="Google" id="ProtNLM"/>
    </source>
</evidence>
<keyword evidence="1" id="KW-1133">Transmembrane helix</keyword>
<name>A0ABV6IBN7_9BURK</name>
<feature type="transmembrane region" description="Helical" evidence="1">
    <location>
        <begin position="12"/>
        <end position="31"/>
    </location>
</feature>
<evidence type="ECO:0000313" key="3">
    <source>
        <dbReference type="Proteomes" id="UP001589844"/>
    </source>
</evidence>
<protein>
    <recommendedName>
        <fullName evidence="4">Lipoprotein</fullName>
    </recommendedName>
</protein>
<reference evidence="2 3" key="1">
    <citation type="submission" date="2024-09" db="EMBL/GenBank/DDBJ databases">
        <authorList>
            <person name="Sun Q."/>
            <person name="Mori K."/>
        </authorList>
    </citation>
    <scope>NUCLEOTIDE SEQUENCE [LARGE SCALE GENOMIC DNA]</scope>
    <source>
        <strain evidence="2 3">CCM 8677</strain>
    </source>
</reference>
<keyword evidence="3" id="KW-1185">Reference proteome</keyword>
<evidence type="ECO:0000313" key="2">
    <source>
        <dbReference type="EMBL" id="MFC0349235.1"/>
    </source>
</evidence>
<evidence type="ECO:0000256" key="1">
    <source>
        <dbReference type="SAM" id="Phobius"/>
    </source>
</evidence>
<sequence>MKAHYLNSYQPLSLAACYLPLIFLLITLITGCSTTAVDTRIHYWEKETSANLPIGSTKLQAQDFFRARGAELKCCVSAPPGPSYHLMIERKVGHHFLMEYDVVVLVEISSAEKVTSISVQRWGVGL</sequence>
<comment type="caution">
    <text evidence="2">The sequence shown here is derived from an EMBL/GenBank/DDBJ whole genome shotgun (WGS) entry which is preliminary data.</text>
</comment>
<keyword evidence="1" id="KW-0812">Transmembrane</keyword>
<dbReference type="Proteomes" id="UP001589844">
    <property type="component" value="Unassembled WGS sequence"/>
</dbReference>
<dbReference type="PROSITE" id="PS51257">
    <property type="entry name" value="PROKAR_LIPOPROTEIN"/>
    <property type="match status" value="1"/>
</dbReference>
<dbReference type="RefSeq" id="WP_390210672.1">
    <property type="nucleotide sequence ID" value="NZ_JBHLXJ010000005.1"/>
</dbReference>
<dbReference type="EMBL" id="JBHLXJ010000005">
    <property type="protein sequence ID" value="MFC0349235.1"/>
    <property type="molecule type" value="Genomic_DNA"/>
</dbReference>
<accession>A0ABV6IBN7</accession>
<organism evidence="2 3">
    <name type="scientific">Undibacterium danionis</name>
    <dbReference type="NCBI Taxonomy" id="1812100"/>
    <lineage>
        <taxon>Bacteria</taxon>
        <taxon>Pseudomonadati</taxon>
        <taxon>Pseudomonadota</taxon>
        <taxon>Betaproteobacteria</taxon>
        <taxon>Burkholderiales</taxon>
        <taxon>Oxalobacteraceae</taxon>
        <taxon>Undibacterium</taxon>
    </lineage>
</organism>
<proteinExistence type="predicted"/>
<keyword evidence="1" id="KW-0472">Membrane</keyword>
<gene>
    <name evidence="2" type="ORF">ACFFJH_05415</name>
</gene>